<feature type="domain" description="ATP adenylyltransferase C-terminal" evidence="2">
    <location>
        <begin position="192"/>
        <end position="300"/>
    </location>
</feature>
<dbReference type="Gene3D" id="3.30.428.70">
    <property type="match status" value="1"/>
</dbReference>
<evidence type="ECO:0000259" key="3">
    <source>
        <dbReference type="Pfam" id="PF19327"/>
    </source>
</evidence>
<protein>
    <submittedName>
        <fullName evidence="4">Ap4A phosphorylase II</fullName>
    </submittedName>
</protein>
<dbReference type="EMBL" id="AP018174">
    <property type="protein sequence ID" value="BAY16289.1"/>
    <property type="molecule type" value="Genomic_DNA"/>
</dbReference>
<dbReference type="Proteomes" id="UP000218287">
    <property type="component" value="Chromosome"/>
</dbReference>
<dbReference type="AlphaFoldDB" id="A0A1Z4GFM6"/>
<evidence type="ECO:0000256" key="1">
    <source>
        <dbReference type="PIRSR" id="PIRSR000846-1"/>
    </source>
</evidence>
<evidence type="ECO:0000313" key="5">
    <source>
        <dbReference type="Proteomes" id="UP000218287"/>
    </source>
</evidence>
<proteinExistence type="predicted"/>
<accession>A0A1Z4GFM6</accession>
<dbReference type="SUPFAM" id="SSF54197">
    <property type="entry name" value="HIT-like"/>
    <property type="match status" value="1"/>
</dbReference>
<dbReference type="InterPro" id="IPR036265">
    <property type="entry name" value="HIT-like_sf"/>
</dbReference>
<dbReference type="InterPro" id="IPR043171">
    <property type="entry name" value="Ap4A_phos1/2-like"/>
</dbReference>
<name>A0A1Z4GFM6_9CYAN</name>
<dbReference type="InterPro" id="IPR045759">
    <property type="entry name" value="Ap4A_phos1/2_N"/>
</dbReference>
<dbReference type="OrthoDB" id="421767at2"/>
<dbReference type="InterPro" id="IPR019200">
    <property type="entry name" value="ATP_adenylylTrfase_C"/>
</dbReference>
<dbReference type="GO" id="GO:0003877">
    <property type="term" value="F:ATP:ADP adenylyltransferase activity"/>
    <property type="evidence" value="ECO:0007669"/>
    <property type="project" value="InterPro"/>
</dbReference>
<dbReference type="GO" id="GO:0005524">
    <property type="term" value="F:ATP binding"/>
    <property type="evidence" value="ECO:0007669"/>
    <property type="project" value="InterPro"/>
</dbReference>
<dbReference type="InterPro" id="IPR009163">
    <property type="entry name" value="Ap4A_phos1/2"/>
</dbReference>
<keyword evidence="5" id="KW-1185">Reference proteome</keyword>
<gene>
    <name evidence="4" type="ORF">NIES21_21140</name>
</gene>
<feature type="active site" description="Nucleophile" evidence="1">
    <location>
        <position position="157"/>
    </location>
</feature>
<dbReference type="Pfam" id="PF09830">
    <property type="entry name" value="ATP_transf"/>
    <property type="match status" value="1"/>
</dbReference>
<dbReference type="Pfam" id="PF19327">
    <property type="entry name" value="Ap4A_phos_N"/>
    <property type="match status" value="1"/>
</dbReference>
<evidence type="ECO:0000259" key="2">
    <source>
        <dbReference type="Pfam" id="PF09830"/>
    </source>
</evidence>
<dbReference type="PANTHER" id="PTHR38420:SF1">
    <property type="entry name" value="PUTATIVE (AFU_ORTHOLOGUE AFUA_5G14690)-RELATED"/>
    <property type="match status" value="1"/>
</dbReference>
<evidence type="ECO:0000313" key="4">
    <source>
        <dbReference type="EMBL" id="BAY16289.1"/>
    </source>
</evidence>
<dbReference type="PIRSF" id="PIRSF000846">
    <property type="entry name" value="ATP_adenylyltr"/>
    <property type="match status" value="1"/>
</dbReference>
<feature type="domain" description="Ap4A phosphorylase 1/2 N-terminal" evidence="3">
    <location>
        <begin position="5"/>
        <end position="179"/>
    </location>
</feature>
<sequence length="308" mass="34036">MAQGEILLNPGTLWTSVKECTEYALKCGALLSIPTKFEFVEQDGVNFLVRILSNLVRKDAAKKQQDKQTSAGKEFNPFLAYEKDLFVADISDTHVCILNKFNVVDYHLLIITRAFEEQESLLTPEDFAALLACLAEFDGLAFYNSGKTAGASQRHKHLQIVPLPLVTSGVQTPIEPLLTSAQFEDGVGSITQLPFVNAFATLDPNWVQSPLTSAEYILKVYQNLLSAVGIEAVNSHQPSGAYNLLVTREWMFIVPRSQENFHSISVNSLGFAGALLVRNEQEMQLLKNTGPMTILKEVAVQNSQVNSQ</sequence>
<organism evidence="4 5">
    <name type="scientific">Anabaenopsis circularis NIES-21</name>
    <dbReference type="NCBI Taxonomy" id="1085406"/>
    <lineage>
        <taxon>Bacteria</taxon>
        <taxon>Bacillati</taxon>
        <taxon>Cyanobacteriota</taxon>
        <taxon>Cyanophyceae</taxon>
        <taxon>Nostocales</taxon>
        <taxon>Nodulariaceae</taxon>
        <taxon>Anabaenopsis</taxon>
    </lineage>
</organism>
<reference evidence="4 5" key="1">
    <citation type="submission" date="2017-06" db="EMBL/GenBank/DDBJ databases">
        <title>Genome sequencing of cyanobaciteial culture collection at National Institute for Environmental Studies (NIES).</title>
        <authorList>
            <person name="Hirose Y."/>
            <person name="Shimura Y."/>
            <person name="Fujisawa T."/>
            <person name="Nakamura Y."/>
            <person name="Kawachi M."/>
        </authorList>
    </citation>
    <scope>NUCLEOTIDE SEQUENCE [LARGE SCALE GENOMIC DNA]</scope>
    <source>
        <strain evidence="4 5">NIES-21</strain>
    </source>
</reference>
<dbReference type="PANTHER" id="PTHR38420">
    <property type="entry name" value="AP-4-A PHOSPHORYLASE II"/>
    <property type="match status" value="1"/>
</dbReference>
<dbReference type="GO" id="GO:0009117">
    <property type="term" value="P:nucleotide metabolic process"/>
    <property type="evidence" value="ECO:0007669"/>
    <property type="project" value="InterPro"/>
</dbReference>